<dbReference type="RefSeq" id="WP_154663367.1">
    <property type="nucleotide sequence ID" value="NZ_JACHBK010000011.1"/>
</dbReference>
<dbReference type="Proteomes" id="UP000585507">
    <property type="component" value="Unassembled WGS sequence"/>
</dbReference>
<feature type="region of interest" description="Disordered" evidence="1">
    <location>
        <begin position="60"/>
        <end position="79"/>
    </location>
</feature>
<keyword evidence="3" id="KW-1185">Reference proteome</keyword>
<dbReference type="EMBL" id="JACHBK010000011">
    <property type="protein sequence ID" value="MBB5537808.1"/>
    <property type="molecule type" value="Genomic_DNA"/>
</dbReference>
<reference evidence="2 3" key="1">
    <citation type="submission" date="2020-08" db="EMBL/GenBank/DDBJ databases">
        <title>Genomic Encyclopedia of Type Strains, Phase IV (KMG-V): Genome sequencing to study the core and pangenomes of soil and plant-associated prokaryotes.</title>
        <authorList>
            <person name="Whitman W."/>
        </authorList>
    </citation>
    <scope>NUCLEOTIDE SEQUENCE [LARGE SCALE GENOMIC DNA]</scope>
    <source>
        <strain evidence="2 3">SEMIA 4084</strain>
    </source>
</reference>
<organism evidence="2 3">
    <name type="scientific">Rhizobium giardinii</name>
    <dbReference type="NCBI Taxonomy" id="56731"/>
    <lineage>
        <taxon>Bacteria</taxon>
        <taxon>Pseudomonadati</taxon>
        <taxon>Pseudomonadota</taxon>
        <taxon>Alphaproteobacteria</taxon>
        <taxon>Hyphomicrobiales</taxon>
        <taxon>Rhizobiaceae</taxon>
        <taxon>Rhizobium/Agrobacterium group</taxon>
        <taxon>Rhizobium</taxon>
    </lineage>
</organism>
<protein>
    <submittedName>
        <fullName evidence="2">Uncharacterized protein</fullName>
    </submittedName>
</protein>
<accession>A0A7W8UEG2</accession>
<evidence type="ECO:0000313" key="3">
    <source>
        <dbReference type="Proteomes" id="UP000585507"/>
    </source>
</evidence>
<proteinExistence type="predicted"/>
<dbReference type="AlphaFoldDB" id="A0A7W8UEG2"/>
<sequence>MNDVQQLHVYYDYRSKTVLVEFADRSHVLAERFEDNESAQQGAIRYAVMQWGYRMPDSQKEGPAMAFDQRMRDGSQSAG</sequence>
<name>A0A7W8UEG2_9HYPH</name>
<gene>
    <name evidence="2" type="ORF">GGD55_004529</name>
</gene>
<evidence type="ECO:0000256" key="1">
    <source>
        <dbReference type="SAM" id="MobiDB-lite"/>
    </source>
</evidence>
<comment type="caution">
    <text evidence="2">The sequence shown here is derived from an EMBL/GenBank/DDBJ whole genome shotgun (WGS) entry which is preliminary data.</text>
</comment>
<evidence type="ECO:0000313" key="2">
    <source>
        <dbReference type="EMBL" id="MBB5537808.1"/>
    </source>
</evidence>